<evidence type="ECO:0000313" key="2">
    <source>
        <dbReference type="Proteomes" id="UP000266841"/>
    </source>
</evidence>
<dbReference type="eggNOG" id="ENOG502TAEU">
    <property type="taxonomic scope" value="Eukaryota"/>
</dbReference>
<keyword evidence="2" id="KW-1185">Reference proteome</keyword>
<accession>K0SSA8</accession>
<gene>
    <name evidence="1" type="ORF">THAOC_09596</name>
</gene>
<comment type="caution">
    <text evidence="1">The sequence shown here is derived from an EMBL/GenBank/DDBJ whole genome shotgun (WGS) entry which is preliminary data.</text>
</comment>
<proteinExistence type="predicted"/>
<reference evidence="1 2" key="1">
    <citation type="journal article" date="2012" name="Genome Biol.">
        <title>Genome and low-iron response of an oceanic diatom adapted to chronic iron limitation.</title>
        <authorList>
            <person name="Lommer M."/>
            <person name="Specht M."/>
            <person name="Roy A.S."/>
            <person name="Kraemer L."/>
            <person name="Andreson R."/>
            <person name="Gutowska M.A."/>
            <person name="Wolf J."/>
            <person name="Bergner S.V."/>
            <person name="Schilhabel M.B."/>
            <person name="Klostermeier U.C."/>
            <person name="Beiko R.G."/>
            <person name="Rosenstiel P."/>
            <person name="Hippler M."/>
            <person name="Laroche J."/>
        </authorList>
    </citation>
    <scope>NUCLEOTIDE SEQUENCE [LARGE SCALE GENOMIC DNA]</scope>
    <source>
        <strain evidence="1 2">CCMP1005</strain>
    </source>
</reference>
<name>K0SSA8_THAOC</name>
<sequence length="434" mass="47914">MSCCLEDASPIANEGRRALARIRRDPLSIWWQRRQVRCRSSDDGRCDTAGISTSPFPPRWSQTRDGLQSSVQAQAAPDLKGLKGSNDTYVSSIFSTASQEQERANAQHQWDASGFCRRHPRIRLAVKNRRHPVKSSRLKRIFKAGKSSEENEWTVVLPRCPDCEREEGELNNSSPVIFIPPSQNVAYVPIPATLDIISTHSMLPEDTLAIQVRSVPMPRDKISPTDDWCWDTPSSGALDFCVPVDTEGNDLAAIACISDGLGDGNASAGEYGYIVERIIPISSIDHVSRGGDAWDILRNSTGENDLGCKCDVKIHGSTGRLLRFDLVAFGDSVSCNGRQHSAAGFGLDFTSSISAITDQCGHCVHTDDRNSHDRIRRNTTEIEKYSTDSVIQMLSSIILWELEVRGSGASGWSSYLVHLFDELCAYGVHEDDPF</sequence>
<dbReference type="OrthoDB" id="10607770at2759"/>
<organism evidence="1 2">
    <name type="scientific">Thalassiosira oceanica</name>
    <name type="common">Marine diatom</name>
    <dbReference type="NCBI Taxonomy" id="159749"/>
    <lineage>
        <taxon>Eukaryota</taxon>
        <taxon>Sar</taxon>
        <taxon>Stramenopiles</taxon>
        <taxon>Ochrophyta</taxon>
        <taxon>Bacillariophyta</taxon>
        <taxon>Coscinodiscophyceae</taxon>
        <taxon>Thalassiosirophycidae</taxon>
        <taxon>Thalassiosirales</taxon>
        <taxon>Thalassiosiraceae</taxon>
        <taxon>Thalassiosira</taxon>
    </lineage>
</organism>
<dbReference type="Proteomes" id="UP000266841">
    <property type="component" value="Unassembled WGS sequence"/>
</dbReference>
<dbReference type="EMBL" id="AGNL01010371">
    <property type="protein sequence ID" value="EJK69178.1"/>
    <property type="molecule type" value="Genomic_DNA"/>
</dbReference>
<protein>
    <submittedName>
        <fullName evidence="1">Uncharacterized protein</fullName>
    </submittedName>
</protein>
<dbReference type="AlphaFoldDB" id="K0SSA8"/>
<evidence type="ECO:0000313" key="1">
    <source>
        <dbReference type="EMBL" id="EJK69178.1"/>
    </source>
</evidence>